<dbReference type="GO" id="GO:0008270">
    <property type="term" value="F:zinc ion binding"/>
    <property type="evidence" value="ECO:0007669"/>
    <property type="project" value="UniProtKB-KW"/>
</dbReference>
<keyword evidence="1" id="KW-0479">Metal-binding</keyword>
<gene>
    <name evidence="4" type="ORF">CPB84DRAFT_1787943</name>
</gene>
<feature type="domain" description="C2H2-type" evidence="3">
    <location>
        <begin position="262"/>
        <end position="290"/>
    </location>
</feature>
<dbReference type="PROSITE" id="PS50157">
    <property type="entry name" value="ZINC_FINGER_C2H2_2"/>
    <property type="match status" value="1"/>
</dbReference>
<dbReference type="PROSITE" id="PS00028">
    <property type="entry name" value="ZINC_FINGER_C2H2_1"/>
    <property type="match status" value="1"/>
</dbReference>
<evidence type="ECO:0000256" key="1">
    <source>
        <dbReference type="PROSITE-ProRule" id="PRU00042"/>
    </source>
</evidence>
<name>A0A9P5NIZ0_GYMJU</name>
<evidence type="ECO:0000256" key="2">
    <source>
        <dbReference type="SAM" id="MobiDB-lite"/>
    </source>
</evidence>
<feature type="compositionally biased region" description="Polar residues" evidence="2">
    <location>
        <begin position="195"/>
        <end position="207"/>
    </location>
</feature>
<dbReference type="Gene3D" id="3.30.160.60">
    <property type="entry name" value="Classic Zinc Finger"/>
    <property type="match status" value="1"/>
</dbReference>
<feature type="region of interest" description="Disordered" evidence="2">
    <location>
        <begin position="277"/>
        <end position="317"/>
    </location>
</feature>
<dbReference type="InterPro" id="IPR036236">
    <property type="entry name" value="Znf_C2H2_sf"/>
</dbReference>
<dbReference type="InterPro" id="IPR013087">
    <property type="entry name" value="Znf_C2H2_type"/>
</dbReference>
<evidence type="ECO:0000259" key="3">
    <source>
        <dbReference type="PROSITE" id="PS50157"/>
    </source>
</evidence>
<proteinExistence type="predicted"/>
<evidence type="ECO:0000313" key="4">
    <source>
        <dbReference type="EMBL" id="KAF8886080.1"/>
    </source>
</evidence>
<keyword evidence="1" id="KW-0863">Zinc-finger</keyword>
<dbReference type="SUPFAM" id="SSF57667">
    <property type="entry name" value="beta-beta-alpha zinc fingers"/>
    <property type="match status" value="1"/>
</dbReference>
<feature type="compositionally biased region" description="Low complexity" evidence="2">
    <location>
        <begin position="162"/>
        <end position="194"/>
    </location>
</feature>
<reference evidence="4" key="1">
    <citation type="submission" date="2020-11" db="EMBL/GenBank/DDBJ databases">
        <authorList>
            <consortium name="DOE Joint Genome Institute"/>
            <person name="Ahrendt S."/>
            <person name="Riley R."/>
            <person name="Andreopoulos W."/>
            <person name="LaButti K."/>
            <person name="Pangilinan J."/>
            <person name="Ruiz-duenas F.J."/>
            <person name="Barrasa J.M."/>
            <person name="Sanchez-Garcia M."/>
            <person name="Camarero S."/>
            <person name="Miyauchi S."/>
            <person name="Serrano A."/>
            <person name="Linde D."/>
            <person name="Babiker R."/>
            <person name="Drula E."/>
            <person name="Ayuso-Fernandez I."/>
            <person name="Pacheco R."/>
            <person name="Padilla G."/>
            <person name="Ferreira P."/>
            <person name="Barriuso J."/>
            <person name="Kellner H."/>
            <person name="Castanera R."/>
            <person name="Alfaro M."/>
            <person name="Ramirez L."/>
            <person name="Pisabarro A.G."/>
            <person name="Kuo A."/>
            <person name="Tritt A."/>
            <person name="Lipzen A."/>
            <person name="He G."/>
            <person name="Yan M."/>
            <person name="Ng V."/>
            <person name="Cullen D."/>
            <person name="Martin F."/>
            <person name="Rosso M.-N."/>
            <person name="Henrissat B."/>
            <person name="Hibbett D."/>
            <person name="Martinez A.T."/>
            <person name="Grigoriev I.V."/>
        </authorList>
    </citation>
    <scope>NUCLEOTIDE SEQUENCE</scope>
    <source>
        <strain evidence="4">AH 44721</strain>
    </source>
</reference>
<dbReference type="Proteomes" id="UP000724874">
    <property type="component" value="Unassembled WGS sequence"/>
</dbReference>
<dbReference type="AlphaFoldDB" id="A0A9P5NIZ0"/>
<feature type="region of interest" description="Disordered" evidence="2">
    <location>
        <begin position="152"/>
        <end position="216"/>
    </location>
</feature>
<keyword evidence="5" id="KW-1185">Reference proteome</keyword>
<dbReference type="EMBL" id="JADNYJ010000098">
    <property type="protein sequence ID" value="KAF8886080.1"/>
    <property type="molecule type" value="Genomic_DNA"/>
</dbReference>
<evidence type="ECO:0000313" key="5">
    <source>
        <dbReference type="Proteomes" id="UP000724874"/>
    </source>
</evidence>
<feature type="compositionally biased region" description="Basic residues" evidence="2">
    <location>
        <begin position="291"/>
        <end position="310"/>
    </location>
</feature>
<sequence>MLSSAGNQSIYLFDSSAYTCKSYMEGPQPASGIEEVSPSAVTVYGVTFPDPSWHIVRPEVIDFQEGQSVEVDSGVYELSPIIPVAELSPMVAKPLSSQYRFQPIDVQIIHPQFGSAFPKNSLLFSEVHLNEPPFSSSSSRIEYDSSLTPSPASAYSFVQDESPASPDTSTSDTPSSVLSVPPSPFPRTTSFTPSLHSNSRLSNTDTEPVTDGNDVINTPKEYRAFEDSNGKQMAECLLCGIVVTRAAIRRHLLRQTHSERQFRCEVCLKEFTRDDRRKTHQVNQHGEGKEKRKRNPTTTRKINKNPKKKELKVTTARLGTFRKSLSPSL</sequence>
<accession>A0A9P5NIZ0</accession>
<keyword evidence="1" id="KW-0862">Zinc</keyword>
<comment type="caution">
    <text evidence="4">The sequence shown here is derived from an EMBL/GenBank/DDBJ whole genome shotgun (WGS) entry which is preliminary data.</text>
</comment>
<organism evidence="4 5">
    <name type="scientific">Gymnopilus junonius</name>
    <name type="common">Spectacular rustgill mushroom</name>
    <name type="synonym">Gymnopilus spectabilis subsp. junonius</name>
    <dbReference type="NCBI Taxonomy" id="109634"/>
    <lineage>
        <taxon>Eukaryota</taxon>
        <taxon>Fungi</taxon>
        <taxon>Dikarya</taxon>
        <taxon>Basidiomycota</taxon>
        <taxon>Agaricomycotina</taxon>
        <taxon>Agaricomycetes</taxon>
        <taxon>Agaricomycetidae</taxon>
        <taxon>Agaricales</taxon>
        <taxon>Agaricineae</taxon>
        <taxon>Hymenogastraceae</taxon>
        <taxon>Gymnopilus</taxon>
    </lineage>
</organism>
<protein>
    <recommendedName>
        <fullName evidence="3">C2H2-type domain-containing protein</fullName>
    </recommendedName>
</protein>